<accession>A0A840AB58</accession>
<evidence type="ECO:0000313" key="4">
    <source>
        <dbReference type="Proteomes" id="UP000553193"/>
    </source>
</evidence>
<evidence type="ECO:0000313" key="3">
    <source>
        <dbReference type="EMBL" id="MBB3898789.1"/>
    </source>
</evidence>
<dbReference type="RefSeq" id="WP_184383927.1">
    <property type="nucleotide sequence ID" value="NZ_JACIDJ010000003.1"/>
</dbReference>
<protein>
    <submittedName>
        <fullName evidence="3">Tripartite-type tricarboxylate transporter receptor subunit TctC</fullName>
    </submittedName>
</protein>
<dbReference type="Proteomes" id="UP000553193">
    <property type="component" value="Unassembled WGS sequence"/>
</dbReference>
<dbReference type="PIRSF" id="PIRSF017082">
    <property type="entry name" value="YflP"/>
    <property type="match status" value="1"/>
</dbReference>
<dbReference type="PANTHER" id="PTHR42928:SF5">
    <property type="entry name" value="BLR1237 PROTEIN"/>
    <property type="match status" value="1"/>
</dbReference>
<dbReference type="InterPro" id="IPR005064">
    <property type="entry name" value="BUG"/>
</dbReference>
<proteinExistence type="inferred from homology"/>
<dbReference type="AlphaFoldDB" id="A0A840AB58"/>
<gene>
    <name evidence="3" type="ORF">GGQ83_002232</name>
</gene>
<reference evidence="3 4" key="1">
    <citation type="submission" date="2020-08" db="EMBL/GenBank/DDBJ databases">
        <title>Genomic Encyclopedia of Type Strains, Phase IV (KMG-IV): sequencing the most valuable type-strain genomes for metagenomic binning, comparative biology and taxonomic classification.</title>
        <authorList>
            <person name="Goeker M."/>
        </authorList>
    </citation>
    <scope>NUCLEOTIDE SEQUENCE [LARGE SCALE GENOMIC DNA]</scope>
    <source>
        <strain evidence="3 4">DSM 19979</strain>
    </source>
</reference>
<comment type="similarity">
    <text evidence="1">Belongs to the UPF0065 (bug) family.</text>
</comment>
<dbReference type="Pfam" id="PF03401">
    <property type="entry name" value="TctC"/>
    <property type="match status" value="1"/>
</dbReference>
<keyword evidence="2" id="KW-0732">Signal</keyword>
<name>A0A840AB58_9PROT</name>
<dbReference type="EMBL" id="JACIDJ010000003">
    <property type="protein sequence ID" value="MBB3898789.1"/>
    <property type="molecule type" value="Genomic_DNA"/>
</dbReference>
<keyword evidence="4" id="KW-1185">Reference proteome</keyword>
<comment type="caution">
    <text evidence="3">The sequence shown here is derived from an EMBL/GenBank/DDBJ whole genome shotgun (WGS) entry which is preliminary data.</text>
</comment>
<keyword evidence="3" id="KW-0675">Receptor</keyword>
<dbReference type="Gene3D" id="3.40.190.150">
    <property type="entry name" value="Bordetella uptake gene, domain 1"/>
    <property type="match status" value="1"/>
</dbReference>
<organism evidence="3 4">
    <name type="scientific">Roseococcus suduntuyensis</name>
    <dbReference type="NCBI Taxonomy" id="455361"/>
    <lineage>
        <taxon>Bacteria</taxon>
        <taxon>Pseudomonadati</taxon>
        <taxon>Pseudomonadota</taxon>
        <taxon>Alphaproteobacteria</taxon>
        <taxon>Acetobacterales</taxon>
        <taxon>Roseomonadaceae</taxon>
        <taxon>Roseococcus</taxon>
    </lineage>
</organism>
<dbReference type="CDD" id="cd07012">
    <property type="entry name" value="PBP2_Bug_TTT"/>
    <property type="match status" value="1"/>
</dbReference>
<sequence>MQSFPLSRRGLLALPALLPAAAAAQPAWPNRQPIRFIAGFPAGGLADAIGRLFAGPLGEALGTSLVVENRTGASGTLGADAVAKAAPDGFTLAVSHAIPFGFAPGVLPSIPYDPVADFTHLGLLAEAPTVTVVLGRSPYRGMREMLEAAKTRPVRYGSSGVGSAEHIMGAVVQRASGATQLDHIPYRGTTPALQDLMAGQIEALNAPITTLVPQLRDGSLRLLAVSSEARVAAFPDAPTLAELGIGQATHTQWIGISAPRNLPGAIAERIIAAIPGAAAQPLVQQRLTEFASTPRSPAPLGAEFTRFVASFRDHWVAMARAEGIVVG</sequence>
<evidence type="ECO:0000256" key="1">
    <source>
        <dbReference type="ARBA" id="ARBA00006987"/>
    </source>
</evidence>
<feature type="signal peptide" evidence="2">
    <location>
        <begin position="1"/>
        <end position="24"/>
    </location>
</feature>
<dbReference type="Gene3D" id="3.40.190.10">
    <property type="entry name" value="Periplasmic binding protein-like II"/>
    <property type="match status" value="1"/>
</dbReference>
<dbReference type="SUPFAM" id="SSF53850">
    <property type="entry name" value="Periplasmic binding protein-like II"/>
    <property type="match status" value="1"/>
</dbReference>
<dbReference type="InterPro" id="IPR042100">
    <property type="entry name" value="Bug_dom1"/>
</dbReference>
<evidence type="ECO:0000256" key="2">
    <source>
        <dbReference type="SAM" id="SignalP"/>
    </source>
</evidence>
<feature type="chain" id="PRO_5032921451" evidence="2">
    <location>
        <begin position="25"/>
        <end position="327"/>
    </location>
</feature>
<dbReference type="PANTHER" id="PTHR42928">
    <property type="entry name" value="TRICARBOXYLATE-BINDING PROTEIN"/>
    <property type="match status" value="1"/>
</dbReference>